<dbReference type="RefSeq" id="WP_078217863.1">
    <property type="nucleotide sequence ID" value="NZ_MUXZ01000007.1"/>
</dbReference>
<evidence type="ECO:0000256" key="5">
    <source>
        <dbReference type="ARBA" id="ARBA00022448"/>
    </source>
</evidence>
<evidence type="ECO:0000256" key="7">
    <source>
        <dbReference type="ARBA" id="ARBA00022519"/>
    </source>
</evidence>
<dbReference type="GO" id="GO:0015886">
    <property type="term" value="P:heme transport"/>
    <property type="evidence" value="ECO:0007669"/>
    <property type="project" value="InterPro"/>
</dbReference>
<keyword evidence="11 12" id="KW-0472">Membrane</keyword>
<dbReference type="PANTHER" id="PTHR37531:SF1">
    <property type="entry name" value="HEME EXPORTER PROTEIN D"/>
    <property type="match status" value="1"/>
</dbReference>
<evidence type="ECO:0000256" key="3">
    <source>
        <dbReference type="ARBA" id="ARBA00008741"/>
    </source>
</evidence>
<keyword evidence="15" id="KW-1185">Reference proteome</keyword>
<proteinExistence type="inferred from homology"/>
<evidence type="ECO:0000256" key="12">
    <source>
        <dbReference type="RuleBase" id="RU363101"/>
    </source>
</evidence>
<dbReference type="NCBIfam" id="TIGR03141">
    <property type="entry name" value="cytochro_ccmD"/>
    <property type="match status" value="1"/>
</dbReference>
<dbReference type="PANTHER" id="PTHR37531">
    <property type="entry name" value="HEME EXPORTER PROTEIN D"/>
    <property type="match status" value="1"/>
</dbReference>
<evidence type="ECO:0000256" key="11">
    <source>
        <dbReference type="ARBA" id="ARBA00023136"/>
    </source>
</evidence>
<dbReference type="GO" id="GO:0005886">
    <property type="term" value="C:plasma membrane"/>
    <property type="evidence" value="ECO:0007669"/>
    <property type="project" value="UniProtKB-SubCell"/>
</dbReference>
<keyword evidence="9 12" id="KW-0201">Cytochrome c-type biogenesis</keyword>
<evidence type="ECO:0000313" key="15">
    <source>
        <dbReference type="Proteomes" id="UP000254329"/>
    </source>
</evidence>
<evidence type="ECO:0000256" key="6">
    <source>
        <dbReference type="ARBA" id="ARBA00022475"/>
    </source>
</evidence>
<keyword evidence="6 12" id="KW-1003">Cell membrane</keyword>
<dbReference type="Pfam" id="PF04995">
    <property type="entry name" value="CcmD"/>
    <property type="match status" value="1"/>
</dbReference>
<dbReference type="EMBL" id="UGHF01000001">
    <property type="protein sequence ID" value="STO58910.1"/>
    <property type="molecule type" value="Genomic_DNA"/>
</dbReference>
<evidence type="ECO:0000256" key="8">
    <source>
        <dbReference type="ARBA" id="ARBA00022692"/>
    </source>
</evidence>
<keyword evidence="8 12" id="KW-0812">Transmembrane</keyword>
<organism evidence="13 15">
    <name type="scientific">Canicola haemoglobinophilus</name>
    <dbReference type="NCBI Taxonomy" id="733"/>
    <lineage>
        <taxon>Bacteria</taxon>
        <taxon>Pseudomonadati</taxon>
        <taxon>Pseudomonadota</taxon>
        <taxon>Gammaproteobacteria</taxon>
        <taxon>Pasteurellales</taxon>
        <taxon>Pasteurellaceae</taxon>
        <taxon>Canicola</taxon>
    </lineage>
</organism>
<evidence type="ECO:0000256" key="1">
    <source>
        <dbReference type="ARBA" id="ARBA00002442"/>
    </source>
</evidence>
<comment type="function">
    <text evidence="1 12">Required for the export of heme to the periplasm for the biogenesis of c-type cytochromes.</text>
</comment>
<dbReference type="Proteomes" id="UP000254496">
    <property type="component" value="Unassembled WGS sequence"/>
</dbReference>
<dbReference type="GO" id="GO:1903607">
    <property type="term" value="P:cytochrome c biosynthetic process"/>
    <property type="evidence" value="ECO:0007669"/>
    <property type="project" value="TreeGrafter"/>
</dbReference>
<dbReference type="Proteomes" id="UP000254329">
    <property type="component" value="Unassembled WGS sequence"/>
</dbReference>
<dbReference type="InterPro" id="IPR052075">
    <property type="entry name" value="Heme_exporter_D"/>
</dbReference>
<comment type="similarity">
    <text evidence="3 12">Belongs to the CcmD/CycX/HelD family.</text>
</comment>
<evidence type="ECO:0000313" key="16">
    <source>
        <dbReference type="Proteomes" id="UP000254496"/>
    </source>
</evidence>
<evidence type="ECO:0000313" key="14">
    <source>
        <dbReference type="EMBL" id="STO67925.1"/>
    </source>
</evidence>
<keyword evidence="5 12" id="KW-0813">Transport</keyword>
<keyword evidence="10 12" id="KW-1133">Transmembrane helix</keyword>
<dbReference type="InterPro" id="IPR007078">
    <property type="entry name" value="Haem_export_protD_CcmD"/>
</dbReference>
<evidence type="ECO:0000256" key="2">
    <source>
        <dbReference type="ARBA" id="ARBA00004377"/>
    </source>
</evidence>
<feature type="transmembrane region" description="Helical" evidence="12">
    <location>
        <begin position="20"/>
        <end position="39"/>
    </location>
</feature>
<name>A0A1V4B2V0_9PAST</name>
<dbReference type="AlphaFoldDB" id="A0A1V4B2V0"/>
<sequence>MFFQSWSDFFYMNGYGFYVWLSYGISFIVILGLGLQNIYSRKALFKEIQREQLRLARQQSMQAKNNGETL</sequence>
<accession>A0A1V4B2V0</accession>
<dbReference type="GO" id="GO:0017004">
    <property type="term" value="P:cytochrome complex assembly"/>
    <property type="evidence" value="ECO:0007669"/>
    <property type="project" value="UniProtKB-KW"/>
</dbReference>
<dbReference type="OrthoDB" id="9815607at2"/>
<comment type="subcellular location">
    <subcellularLocation>
        <location evidence="2 12">Cell inner membrane</location>
        <topology evidence="2 12">Single-pass membrane protein</topology>
    </subcellularLocation>
</comment>
<evidence type="ECO:0000313" key="13">
    <source>
        <dbReference type="EMBL" id="STO58910.1"/>
    </source>
</evidence>
<reference evidence="15 16" key="1">
    <citation type="submission" date="2018-06" db="EMBL/GenBank/DDBJ databases">
        <authorList>
            <consortium name="Pathogen Informatics"/>
            <person name="Doyle S."/>
        </authorList>
    </citation>
    <scope>NUCLEOTIDE SEQUENCE [LARGE SCALE GENOMIC DNA]</scope>
    <source>
        <strain evidence="13 15">NCTC1659</strain>
        <strain evidence="14 16">NCTC8540</strain>
    </source>
</reference>
<dbReference type="EMBL" id="UGHJ01000001">
    <property type="protein sequence ID" value="STO67925.1"/>
    <property type="molecule type" value="Genomic_DNA"/>
</dbReference>
<protein>
    <recommendedName>
        <fullName evidence="4 12">Heme exporter protein D</fullName>
    </recommendedName>
</protein>
<keyword evidence="7 12" id="KW-0997">Cell inner membrane</keyword>
<gene>
    <name evidence="13" type="primary">ccmD</name>
    <name evidence="13" type="ORF">NCTC1659_00128</name>
    <name evidence="14" type="ORF">NCTC8540_00401</name>
</gene>
<dbReference type="STRING" id="733.B0186_02740"/>
<evidence type="ECO:0000256" key="9">
    <source>
        <dbReference type="ARBA" id="ARBA00022748"/>
    </source>
</evidence>
<evidence type="ECO:0000256" key="10">
    <source>
        <dbReference type="ARBA" id="ARBA00022989"/>
    </source>
</evidence>
<evidence type="ECO:0000256" key="4">
    <source>
        <dbReference type="ARBA" id="ARBA00016461"/>
    </source>
</evidence>